<organism evidence="7 8">
    <name type="scientific">Cercospora kikuchii</name>
    <dbReference type="NCBI Taxonomy" id="84275"/>
    <lineage>
        <taxon>Eukaryota</taxon>
        <taxon>Fungi</taxon>
        <taxon>Dikarya</taxon>
        <taxon>Ascomycota</taxon>
        <taxon>Pezizomycotina</taxon>
        <taxon>Dothideomycetes</taxon>
        <taxon>Dothideomycetidae</taxon>
        <taxon>Mycosphaerellales</taxon>
        <taxon>Mycosphaerellaceae</taxon>
        <taxon>Cercospora</taxon>
    </lineage>
</organism>
<evidence type="ECO:0000256" key="3">
    <source>
        <dbReference type="ARBA" id="ARBA00022806"/>
    </source>
</evidence>
<dbReference type="GeneID" id="68294923"/>
<dbReference type="PROSITE" id="PS51194">
    <property type="entry name" value="HELICASE_CTER"/>
    <property type="match status" value="1"/>
</dbReference>
<dbReference type="RefSeq" id="XP_044660700.1">
    <property type="nucleotide sequence ID" value="XM_044804765.1"/>
</dbReference>
<evidence type="ECO:0000256" key="1">
    <source>
        <dbReference type="ARBA" id="ARBA00022741"/>
    </source>
</evidence>
<evidence type="ECO:0000313" key="7">
    <source>
        <dbReference type="EMBL" id="GIZ46213.1"/>
    </source>
</evidence>
<evidence type="ECO:0000259" key="6">
    <source>
        <dbReference type="PROSITE" id="PS51194"/>
    </source>
</evidence>
<dbReference type="InterPro" id="IPR027417">
    <property type="entry name" value="P-loop_NTPase"/>
</dbReference>
<evidence type="ECO:0000259" key="5">
    <source>
        <dbReference type="PROSITE" id="PS51192"/>
    </source>
</evidence>
<keyword evidence="3" id="KW-0347">Helicase</keyword>
<reference evidence="7 8" key="1">
    <citation type="submission" date="2021-01" db="EMBL/GenBank/DDBJ databases">
        <title>Cercospora kikuchii MAFF 305040 whole genome shotgun sequence.</title>
        <authorList>
            <person name="Kashiwa T."/>
            <person name="Suzuki T."/>
        </authorList>
    </citation>
    <scope>NUCLEOTIDE SEQUENCE [LARGE SCALE GENOMIC DNA]</scope>
    <source>
        <strain evidence="7 8">MAFF 305040</strain>
    </source>
</reference>
<dbReference type="GO" id="GO:0003723">
    <property type="term" value="F:RNA binding"/>
    <property type="evidence" value="ECO:0007669"/>
    <property type="project" value="TreeGrafter"/>
</dbReference>
<dbReference type="PROSITE" id="PS51192">
    <property type="entry name" value="HELICASE_ATP_BIND_1"/>
    <property type="match status" value="1"/>
</dbReference>
<dbReference type="Pfam" id="PF21010">
    <property type="entry name" value="HA2_C"/>
    <property type="match status" value="1"/>
</dbReference>
<dbReference type="InterPro" id="IPR014001">
    <property type="entry name" value="Helicase_ATP-bd"/>
</dbReference>
<accession>A0A9P3CXE3</accession>
<dbReference type="Pfam" id="PF04408">
    <property type="entry name" value="WHD_HA2"/>
    <property type="match status" value="1"/>
</dbReference>
<keyword evidence="1" id="KW-0547">Nucleotide-binding</keyword>
<dbReference type="AlphaFoldDB" id="A0A9P3CXE3"/>
<dbReference type="CDD" id="cd18791">
    <property type="entry name" value="SF2_C_RHA"/>
    <property type="match status" value="1"/>
</dbReference>
<evidence type="ECO:0000313" key="8">
    <source>
        <dbReference type="Proteomes" id="UP000825890"/>
    </source>
</evidence>
<comment type="caution">
    <text evidence="7">The sequence shown here is derived from an EMBL/GenBank/DDBJ whole genome shotgun (WGS) entry which is preliminary data.</text>
</comment>
<feature type="domain" description="Helicase ATP-binding" evidence="5">
    <location>
        <begin position="57"/>
        <end position="227"/>
    </location>
</feature>
<feature type="domain" description="Helicase C-terminal" evidence="6">
    <location>
        <begin position="254"/>
        <end position="432"/>
    </location>
</feature>
<evidence type="ECO:0008006" key="9">
    <source>
        <dbReference type="Google" id="ProtNLM"/>
    </source>
</evidence>
<dbReference type="SUPFAM" id="SSF52540">
    <property type="entry name" value="P-loop containing nucleoside triphosphate hydrolases"/>
    <property type="match status" value="1"/>
</dbReference>
<protein>
    <recommendedName>
        <fullName evidence="9">P-loop containing nucleoside triphosphate hydrolase protein</fullName>
    </recommendedName>
</protein>
<dbReference type="Pfam" id="PF00271">
    <property type="entry name" value="Helicase_C"/>
    <property type="match status" value="1"/>
</dbReference>
<evidence type="ECO:0000256" key="2">
    <source>
        <dbReference type="ARBA" id="ARBA00022801"/>
    </source>
</evidence>
<dbReference type="PANTHER" id="PTHR18934">
    <property type="entry name" value="ATP-DEPENDENT RNA HELICASE"/>
    <property type="match status" value="1"/>
</dbReference>
<dbReference type="InterPro" id="IPR048333">
    <property type="entry name" value="HA2_WH"/>
</dbReference>
<dbReference type="GO" id="GO:0005524">
    <property type="term" value="F:ATP binding"/>
    <property type="evidence" value="ECO:0007669"/>
    <property type="project" value="UniProtKB-KW"/>
</dbReference>
<keyword evidence="2" id="KW-0378">Hydrolase</keyword>
<dbReference type="PANTHER" id="PTHR18934:SF99">
    <property type="entry name" value="ATP-DEPENDENT RNA HELICASE DHX37-RELATED"/>
    <property type="match status" value="1"/>
</dbReference>
<proteinExistence type="predicted"/>
<dbReference type="Proteomes" id="UP000825890">
    <property type="component" value="Unassembled WGS sequence"/>
</dbReference>
<name>A0A9P3CXE3_9PEZI</name>
<dbReference type="Gene3D" id="1.20.120.1080">
    <property type="match status" value="1"/>
</dbReference>
<keyword evidence="8" id="KW-1185">Reference proteome</keyword>
<dbReference type="CDD" id="cd17917">
    <property type="entry name" value="DEXHc_RHA-like"/>
    <property type="match status" value="1"/>
</dbReference>
<sequence length="754" mass="84066">MALIWKPHEATQTKVREAEDATTNPLSGQVFSAQHKVLLADRRTLPMQAGDHCQTFLNYIKDNTVVILTGATGSGKTTQVPAWLYFACGVGHLQKNEQQILVGQPRRLPTIACAERVAKELDVGLGAEVGIKVRNLDTKSNKTGMTFVTDGMLINLLKQDQGVSKYAAMVIDEAHDRTANTDIALAILRDVVVGGKRPNFRLVIMSATLTTALFANFFAGKSIVQTVPGVTYPTEIFYLPDLRLGQKDYDVTDMIAQTILDIHCHEETGTILVFVAGERQCRDVIRTAALKLRGYDEDRSIQFLELHGHLSHTDQENAVRALAPTRKDGRGRLCIAATNLAETSLTIPDVTFVVDSLQQTFKVYNPRTMKDILFVGPVSRQSAQQRAGRAGRTRPGKVYRMCTEATWLLQQPQRSPASMSVSDTASSMMTLYALGKNPLAFNLLEPPAMETMMRALEELYHLDFIDVNGKLTKLGEQAVTLSVEPHHARILLQSYHLGCSGQMLSILAMLEATEGRSPFLSRPGDYHVTGQYDNAKRRLINKRGAFMTLLDVYTEWRLRPSEDDGTQFCSRNWLRLNVMRMADKARVRMTRTMVKAGIKINSLWSNDPNYYTTITRALCLGYFRRSAFRLKVGGEDSSKKDKKDKQDAKPEDKYLTLRGGVAAEVLFHDRLPSEASGNFCIYESVATSTSGKTTLSMATAVPPEFLIEACPRYWDMETFPSHGDNIRPKQALTAVLQRMTRLSEAELLGGWPEL</sequence>
<dbReference type="InterPro" id="IPR007502">
    <property type="entry name" value="Helicase-assoc_dom"/>
</dbReference>
<gene>
    <name evidence="7" type="ORF">CKM354_000934800</name>
</gene>
<dbReference type="SMART" id="SM00490">
    <property type="entry name" value="HELICc"/>
    <property type="match status" value="1"/>
</dbReference>
<dbReference type="InterPro" id="IPR011545">
    <property type="entry name" value="DEAD/DEAH_box_helicase_dom"/>
</dbReference>
<dbReference type="InterPro" id="IPR001650">
    <property type="entry name" value="Helicase_C-like"/>
</dbReference>
<dbReference type="OrthoDB" id="10253254at2759"/>
<dbReference type="Pfam" id="PF00270">
    <property type="entry name" value="DEAD"/>
    <property type="match status" value="1"/>
</dbReference>
<dbReference type="GO" id="GO:0016787">
    <property type="term" value="F:hydrolase activity"/>
    <property type="evidence" value="ECO:0007669"/>
    <property type="project" value="UniProtKB-KW"/>
</dbReference>
<dbReference type="SMART" id="SM00847">
    <property type="entry name" value="HA2"/>
    <property type="match status" value="1"/>
</dbReference>
<dbReference type="SMART" id="SM00487">
    <property type="entry name" value="DEXDc"/>
    <property type="match status" value="1"/>
</dbReference>
<dbReference type="GO" id="GO:0004386">
    <property type="term" value="F:helicase activity"/>
    <property type="evidence" value="ECO:0007669"/>
    <property type="project" value="UniProtKB-KW"/>
</dbReference>
<keyword evidence="4" id="KW-0067">ATP-binding</keyword>
<dbReference type="Gene3D" id="3.40.50.300">
    <property type="entry name" value="P-loop containing nucleotide triphosphate hydrolases"/>
    <property type="match status" value="2"/>
</dbReference>
<dbReference type="EMBL" id="BOLY01000006">
    <property type="protein sequence ID" value="GIZ46213.1"/>
    <property type="molecule type" value="Genomic_DNA"/>
</dbReference>
<evidence type="ECO:0000256" key="4">
    <source>
        <dbReference type="ARBA" id="ARBA00022840"/>
    </source>
</evidence>